<dbReference type="SUPFAM" id="SSF47473">
    <property type="entry name" value="EF-hand"/>
    <property type="match status" value="1"/>
</dbReference>
<dbReference type="InterPro" id="IPR018247">
    <property type="entry name" value="EF_Hand_1_Ca_BS"/>
</dbReference>
<accession>A0A485LRA4</accession>
<evidence type="ECO:0000256" key="1">
    <source>
        <dbReference type="ARBA" id="ARBA00022837"/>
    </source>
</evidence>
<dbReference type="Proteomes" id="UP000332933">
    <property type="component" value="Unassembled WGS sequence"/>
</dbReference>
<feature type="region of interest" description="Disordered" evidence="2">
    <location>
        <begin position="198"/>
        <end position="220"/>
    </location>
</feature>
<gene>
    <name evidence="5" type="primary">Aste57867_24091</name>
    <name evidence="4" type="ORF">As57867_024018</name>
    <name evidence="5" type="ORF">ASTE57867_24091</name>
</gene>
<evidence type="ECO:0000313" key="5">
    <source>
        <dbReference type="EMBL" id="VFU00733.1"/>
    </source>
</evidence>
<reference evidence="5 6" key="1">
    <citation type="submission" date="2019-03" db="EMBL/GenBank/DDBJ databases">
        <authorList>
            <person name="Gaulin E."/>
            <person name="Dumas B."/>
        </authorList>
    </citation>
    <scope>NUCLEOTIDE SEQUENCE [LARGE SCALE GENOMIC DNA]</scope>
    <source>
        <strain evidence="5">CBS 568.67</strain>
    </source>
</reference>
<dbReference type="AlphaFoldDB" id="A0A485LRA4"/>
<name>A0A485LRA4_9STRA</name>
<dbReference type="PANTHER" id="PTHR34894">
    <property type="entry name" value="SAM-DEPENDENT METHYLTRANSFERASE RSMI, CONSERVED SITE"/>
    <property type="match status" value="1"/>
</dbReference>
<dbReference type="PANTHER" id="PTHR34894:SF5">
    <property type="entry name" value="EF-HAND DOMAIN-CONTAINING PROTEIN"/>
    <property type="match status" value="1"/>
</dbReference>
<evidence type="ECO:0000259" key="3">
    <source>
        <dbReference type="PROSITE" id="PS50222"/>
    </source>
</evidence>
<dbReference type="EMBL" id="CAADRA010007380">
    <property type="protein sequence ID" value="VFU00733.1"/>
    <property type="molecule type" value="Genomic_DNA"/>
</dbReference>
<feature type="domain" description="EF-hand" evidence="3">
    <location>
        <begin position="936"/>
        <end position="971"/>
    </location>
</feature>
<dbReference type="PROSITE" id="PS00018">
    <property type="entry name" value="EF_HAND_1"/>
    <property type="match status" value="1"/>
</dbReference>
<keyword evidence="6" id="KW-1185">Reference proteome</keyword>
<evidence type="ECO:0000313" key="6">
    <source>
        <dbReference type="Proteomes" id="UP000332933"/>
    </source>
</evidence>
<dbReference type="PROSITE" id="PS50222">
    <property type="entry name" value="EF_HAND_2"/>
    <property type="match status" value="1"/>
</dbReference>
<organism evidence="5 6">
    <name type="scientific">Aphanomyces stellatus</name>
    <dbReference type="NCBI Taxonomy" id="120398"/>
    <lineage>
        <taxon>Eukaryota</taxon>
        <taxon>Sar</taxon>
        <taxon>Stramenopiles</taxon>
        <taxon>Oomycota</taxon>
        <taxon>Saprolegniomycetes</taxon>
        <taxon>Saprolegniales</taxon>
        <taxon>Verrucalvaceae</taxon>
        <taxon>Aphanomyces</taxon>
    </lineage>
</organism>
<proteinExistence type="predicted"/>
<protein>
    <submittedName>
        <fullName evidence="5">Aste57867_24091 protein</fullName>
    </submittedName>
</protein>
<dbReference type="EMBL" id="VJMH01007354">
    <property type="protein sequence ID" value="KAF0683865.1"/>
    <property type="molecule type" value="Genomic_DNA"/>
</dbReference>
<dbReference type="GO" id="GO:0005509">
    <property type="term" value="F:calcium ion binding"/>
    <property type="evidence" value="ECO:0007669"/>
    <property type="project" value="InterPro"/>
</dbReference>
<evidence type="ECO:0000313" key="4">
    <source>
        <dbReference type="EMBL" id="KAF0683865.1"/>
    </source>
</evidence>
<keyword evidence="1" id="KW-0106">Calcium</keyword>
<dbReference type="Gene3D" id="1.10.238.10">
    <property type="entry name" value="EF-hand"/>
    <property type="match status" value="1"/>
</dbReference>
<dbReference type="SMART" id="SM00054">
    <property type="entry name" value="EFh"/>
    <property type="match status" value="1"/>
</dbReference>
<dbReference type="OrthoDB" id="167878at2759"/>
<dbReference type="InterPro" id="IPR002048">
    <property type="entry name" value="EF_hand_dom"/>
</dbReference>
<feature type="region of interest" description="Disordered" evidence="2">
    <location>
        <begin position="77"/>
        <end position="111"/>
    </location>
</feature>
<reference evidence="4" key="2">
    <citation type="submission" date="2019-06" db="EMBL/GenBank/DDBJ databases">
        <title>Genomics analysis of Aphanomyces spp. identifies a new class of oomycete effector associated with host adaptation.</title>
        <authorList>
            <person name="Gaulin E."/>
        </authorList>
    </citation>
    <scope>NUCLEOTIDE SEQUENCE</scope>
    <source>
        <strain evidence="4">CBS 578.67</strain>
    </source>
</reference>
<dbReference type="InterPro" id="IPR011992">
    <property type="entry name" value="EF-hand-dom_pair"/>
</dbReference>
<evidence type="ECO:0000256" key="2">
    <source>
        <dbReference type="SAM" id="MobiDB-lite"/>
    </source>
</evidence>
<sequence length="1022" mass="112323">MKSVVPDAAVVDFVAKASASRVASHTQRPPEPNILHVLQVQEQAPILKRTIPTPSFAKGLVSPQKTRLNFYLDQRQQIQAHQPSPSPPVSPLWTPQSPRPVTVASASPREKAALPPKRRIVDVHSREHLEVRACMLAHRYRLNVHDLVHAQEDHRLSISQLRDQRRATLAPDSTSVQETARRKTQFLLDHFFGLSGESAHPSPSGGVPHSSSSPRSHPGDSHDILYDVIDEWSLQADATTHDVDAFWHSVTAHMESSYVLQTTVVDSHHPNAMAVHIALDCLGKVADRIPSYARLLHVLQVVLERALYIDGGTDADGSGSGGGRRVLYVDKLAEANQQLGDLRATLAAEEANRRRPTRDKICAIIEAEAETDETRHELLVDVIGRHLPKSALGMEVVGEAVAHASIADQLHLVATTIAQRSLHDMQPILMAMHSKHKQAIPMFMEDHREAMEALVIGDGGRSIQRVMEAHGAFFSELFVRAPSLLNHAFQAQGTLLGQVVEQNRSSIAQFLGGKPDVMLQILTNAFKDNNLLALEEYLVKTPKTLRDVLLNRPTLLSGVVKSNPSIFSDLLANAKAVFARVATDSPDHLGAVFSTNPASVATIFSATDTLGPILDHCPQVLSAYLDKSPDSIMDIAHRNPKVLSQLFGKYPDLLVEPLELNPTILAQLLLTNKELMQAIPLHEIDVASGRLRKLVAATTQTETTVQKQVANATTKLKKRNNVLSHILKKRKVNAMAEADVLKEISKLYFRKIAFDEIDDRAGLDRVSLAELTQDIYIQELGLKSAAQKRIASLVAGLKKIEKDNSRAHWFAVLLGATSELFNAQAIDVYLQALQYMLPAADVETRLGDGSVPCLIPLAVAKEVAMSGYDPTISTDVRMQLQKKIVGLPSVAHVPDTLTASASAAALPAETTDVQMFVNVDAVMDTVMSVWYDYQTSVDKEMTKLFAEADEDGNGVLTYQEFDTMIKKVDSTCDDRTILRIFNMCGEENEQGEHEIKPMDFATVMRAYHVNKQTSDSSTPAAV</sequence>
<feature type="compositionally biased region" description="Low complexity" evidence="2">
    <location>
        <begin position="198"/>
        <end position="216"/>
    </location>
</feature>